<dbReference type="EMBL" id="GGEC01092844">
    <property type="protein sequence ID" value="MBX73328.1"/>
    <property type="molecule type" value="Transcribed_RNA"/>
</dbReference>
<reference evidence="1" key="1">
    <citation type="submission" date="2018-02" db="EMBL/GenBank/DDBJ databases">
        <title>Rhizophora mucronata_Transcriptome.</title>
        <authorList>
            <person name="Meera S.P."/>
            <person name="Sreeshan A."/>
            <person name="Augustine A."/>
        </authorList>
    </citation>
    <scope>NUCLEOTIDE SEQUENCE</scope>
    <source>
        <tissue evidence="1">Leaf</tissue>
    </source>
</reference>
<accession>A0A2P2R298</accession>
<evidence type="ECO:0000313" key="1">
    <source>
        <dbReference type="EMBL" id="MBX73328.1"/>
    </source>
</evidence>
<proteinExistence type="predicted"/>
<name>A0A2P2R298_RHIMU</name>
<organism evidence="1">
    <name type="scientific">Rhizophora mucronata</name>
    <name type="common">Asiatic mangrove</name>
    <dbReference type="NCBI Taxonomy" id="61149"/>
    <lineage>
        <taxon>Eukaryota</taxon>
        <taxon>Viridiplantae</taxon>
        <taxon>Streptophyta</taxon>
        <taxon>Embryophyta</taxon>
        <taxon>Tracheophyta</taxon>
        <taxon>Spermatophyta</taxon>
        <taxon>Magnoliopsida</taxon>
        <taxon>eudicotyledons</taxon>
        <taxon>Gunneridae</taxon>
        <taxon>Pentapetalae</taxon>
        <taxon>rosids</taxon>
        <taxon>fabids</taxon>
        <taxon>Malpighiales</taxon>
        <taxon>Rhizophoraceae</taxon>
        <taxon>Rhizophora</taxon>
    </lineage>
</organism>
<dbReference type="AlphaFoldDB" id="A0A2P2R298"/>
<protein>
    <submittedName>
        <fullName evidence="1">Uncharacterized protein</fullName>
    </submittedName>
</protein>
<sequence>MFILFPLSCQVLSSTYLNFLFVTQSHLMVVIKIWAENHECYFKI</sequence>